<organism evidence="14 15">
    <name type="scientific">Clonorchis sinensis</name>
    <name type="common">Chinese liver fluke</name>
    <dbReference type="NCBI Taxonomy" id="79923"/>
    <lineage>
        <taxon>Eukaryota</taxon>
        <taxon>Metazoa</taxon>
        <taxon>Spiralia</taxon>
        <taxon>Lophotrochozoa</taxon>
        <taxon>Platyhelminthes</taxon>
        <taxon>Trematoda</taxon>
        <taxon>Digenea</taxon>
        <taxon>Opisthorchiida</taxon>
        <taxon>Opisthorchiata</taxon>
        <taxon>Opisthorchiidae</taxon>
        <taxon>Clonorchis</taxon>
    </lineage>
</organism>
<keyword evidence="4 12" id="KW-0812">Transmembrane</keyword>
<dbReference type="Gene3D" id="1.50.40.10">
    <property type="entry name" value="Mitochondrial carrier domain"/>
    <property type="match status" value="1"/>
</dbReference>
<feature type="domain" description="EF-hand" evidence="13">
    <location>
        <begin position="259"/>
        <end position="294"/>
    </location>
</feature>
<dbReference type="OrthoDB" id="2161at2759"/>
<dbReference type="PROSITE" id="PS50222">
    <property type="entry name" value="EF_HAND_2"/>
    <property type="match status" value="2"/>
</dbReference>
<evidence type="ECO:0000256" key="3">
    <source>
        <dbReference type="ARBA" id="ARBA00022448"/>
    </source>
</evidence>
<evidence type="ECO:0000313" key="14">
    <source>
        <dbReference type="EMBL" id="KAG5452475.1"/>
    </source>
</evidence>
<feature type="repeat" description="Solcar" evidence="12">
    <location>
        <begin position="602"/>
        <end position="686"/>
    </location>
</feature>
<dbReference type="PANTHER" id="PTHR45678">
    <property type="entry name" value="MITOCHONDRIAL 2-OXODICARBOXYLATE CARRIER 1-RELATED"/>
    <property type="match status" value="1"/>
</dbReference>
<dbReference type="Pfam" id="PF00153">
    <property type="entry name" value="Mito_carr"/>
    <property type="match status" value="3"/>
</dbReference>
<evidence type="ECO:0000256" key="2">
    <source>
        <dbReference type="ARBA" id="ARBA00006375"/>
    </source>
</evidence>
<comment type="similarity">
    <text evidence="2">Belongs to the mitochondrial carrier (TC 2.A.29) family.</text>
</comment>
<protein>
    <submittedName>
        <fullName evidence="14">Calcium-binding mitochondrial carrier protein Aralar1</fullName>
    </submittedName>
</protein>
<keyword evidence="9" id="KW-0496">Mitochondrion</keyword>
<dbReference type="InterPro" id="IPR002067">
    <property type="entry name" value="MCP"/>
</dbReference>
<evidence type="ECO:0000259" key="13">
    <source>
        <dbReference type="PROSITE" id="PS50222"/>
    </source>
</evidence>
<comment type="subcellular location">
    <subcellularLocation>
        <location evidence="1">Mitochondrion inner membrane</location>
        <topology evidence="1">Multi-pass membrane protein</topology>
    </subcellularLocation>
</comment>
<dbReference type="GO" id="GO:0005509">
    <property type="term" value="F:calcium ion binding"/>
    <property type="evidence" value="ECO:0007669"/>
    <property type="project" value="InterPro"/>
</dbReference>
<dbReference type="Pfam" id="PF13202">
    <property type="entry name" value="EF-hand_5"/>
    <property type="match status" value="1"/>
</dbReference>
<keyword evidence="8" id="KW-1133">Transmembrane helix</keyword>
<sequence length="954" mass="105010">MGGLALASILPRAENLTSSATPFFHLCLSVERQLLNDTNKTDPRRLERKLQSCVSIRESKVRGSNPSPACRLLSYSFGQLGCILAPVFPSGSVAVRLGQPGSILALVLPSGGMAARHRKSATAGQFFLLFSNTVAPFRCLTAVLPEGRTRARILPGYPSLDRGSREAEVGFEPQTFQSAIPHRANADSLRNVFLKYASVVTNGEHYMTSKDFVIHFLRLIEEQNNNQTSVSCLARAADTTKDGLISFDEFLALEALLCTSDALYALAFEIFDSKGRGYLEFEDFKEVFQLTSPYARIPFNFDCDFINLHFGKDRSRNISYQDFTQVIHDVANEHAVQAFKSLDEAHSGTISASDFNKIMILLKGHLLTPFVRENLLTAALQGESHGRITFAYYMGFISLLSNMELVKKIFRNRTHGHQNHELTKEELLTEAQNYAQVTPMEVDILFQLTSLLRSDGRISYKELVAVSPLEDSLISYHNYAHGLQEVVHRKVEVKGRTMFLSVLEQIYRFSLGSVAGAVGATAVYPIDLVKTRMQNQRTGSLIGELMYKNSWDCFKKVIQFEGFAGLYRGLGPQLVGVAPEKAIKLTVNDLVRDQFTSSSGSISLAAEILAGACAGASQVVFTNPLEIVKIRLQVAGEIASTKRISAITVIKDLGFFGLYKGARACFLRDIPFSAIYFTAYSHLKQTFADEKGFNSPATLLAAATLSGAPAACLTTPADVIKTRLQVEARKGQTTYSGLVDAAKKIWREEGGRAFWKGAGARVFRSSPQFGITLLTYEMLQRVFHIDFGGRELTGTGIDRHVQQTPVNPDHIGGYRFATAAFTGLETKLGLSFPKYTKTESSGLQYCSAVAPFRCLTVMPFEGSTRARILPGCPSLDRESREAEVGFEPRTFRSVDSRSNHLSYLAPVDSSASVLTGRSLGFGACVVTWSVKMAMHLHFPPNTAALWSDCAKGFD</sequence>
<keyword evidence="3" id="KW-0813">Transport</keyword>
<evidence type="ECO:0000256" key="7">
    <source>
        <dbReference type="ARBA" id="ARBA00022837"/>
    </source>
</evidence>
<dbReference type="InterPro" id="IPR018108">
    <property type="entry name" value="MCP_transmembrane"/>
</dbReference>
<keyword evidence="15" id="KW-1185">Reference proteome</keyword>
<evidence type="ECO:0000256" key="10">
    <source>
        <dbReference type="ARBA" id="ARBA00023136"/>
    </source>
</evidence>
<dbReference type="FunCoup" id="A0A419QCC9">
    <property type="interactions" value="654"/>
</dbReference>
<dbReference type="EMBL" id="NIRI02000042">
    <property type="protein sequence ID" value="KAG5452475.1"/>
    <property type="molecule type" value="Genomic_DNA"/>
</dbReference>
<evidence type="ECO:0000256" key="5">
    <source>
        <dbReference type="ARBA" id="ARBA00022737"/>
    </source>
</evidence>
<reference evidence="14 15" key="1">
    <citation type="journal article" date="2018" name="Biotechnol. Adv.">
        <title>Improved genomic resources and new bioinformatic workflow for the carcinogenic parasite Clonorchis sinensis: Biotechnological implications.</title>
        <authorList>
            <person name="Wang D."/>
            <person name="Korhonen P.K."/>
            <person name="Gasser R.B."/>
            <person name="Young N.D."/>
        </authorList>
    </citation>
    <scope>NUCLEOTIDE SEQUENCE [LARGE SCALE GENOMIC DNA]</scope>
    <source>
        <strain evidence="14">Cs-k2</strain>
    </source>
</reference>
<feature type="repeat" description="Solcar" evidence="12">
    <location>
        <begin position="503"/>
        <end position="594"/>
    </location>
</feature>
<evidence type="ECO:0000256" key="1">
    <source>
        <dbReference type="ARBA" id="ARBA00004448"/>
    </source>
</evidence>
<dbReference type="SMART" id="SM00054">
    <property type="entry name" value="EFh"/>
    <property type="match status" value="3"/>
</dbReference>
<accession>A0A419QCC9</accession>
<dbReference type="Proteomes" id="UP000286415">
    <property type="component" value="Unassembled WGS sequence"/>
</dbReference>
<evidence type="ECO:0000256" key="12">
    <source>
        <dbReference type="PROSITE-ProRule" id="PRU00282"/>
    </source>
</evidence>
<keyword evidence="6" id="KW-0999">Mitochondrion inner membrane</keyword>
<dbReference type="InterPro" id="IPR051028">
    <property type="entry name" value="Mito_Solute_Carrier"/>
</dbReference>
<dbReference type="InterPro" id="IPR002048">
    <property type="entry name" value="EF_hand_dom"/>
</dbReference>
<dbReference type="GO" id="GO:0043490">
    <property type="term" value="P:malate-aspartate shuttle"/>
    <property type="evidence" value="ECO:0007669"/>
    <property type="project" value="TreeGrafter"/>
</dbReference>
<dbReference type="FunFam" id="1.50.40.10:FF:000004">
    <property type="entry name" value="Calcium-binding mitochondrial carrier protein Aralar1"/>
    <property type="match status" value="1"/>
</dbReference>
<dbReference type="GO" id="GO:0015183">
    <property type="term" value="F:L-aspartate transmembrane transporter activity"/>
    <property type="evidence" value="ECO:0007669"/>
    <property type="project" value="TreeGrafter"/>
</dbReference>
<dbReference type="PANTHER" id="PTHR45678:SF9">
    <property type="entry name" value="CALCIUM-BINDING MITOCHONDRIAL CARRIER PROTEIN ARALAR1"/>
    <property type="match status" value="1"/>
</dbReference>
<dbReference type="SUPFAM" id="SSF47473">
    <property type="entry name" value="EF-hand"/>
    <property type="match status" value="2"/>
</dbReference>
<comment type="subunit">
    <text evidence="11">Homodimer (via N-terminus).</text>
</comment>
<keyword evidence="10 12" id="KW-0472">Membrane</keyword>
<dbReference type="SUPFAM" id="SSF103506">
    <property type="entry name" value="Mitochondrial carrier"/>
    <property type="match status" value="1"/>
</dbReference>
<evidence type="ECO:0000256" key="9">
    <source>
        <dbReference type="ARBA" id="ARBA00023128"/>
    </source>
</evidence>
<dbReference type="STRING" id="79923.A0A419QCC9"/>
<dbReference type="InParanoid" id="A0A419QCC9"/>
<gene>
    <name evidence="14" type="ORF">CSKR_110577</name>
</gene>
<dbReference type="GO" id="GO:0005743">
    <property type="term" value="C:mitochondrial inner membrane"/>
    <property type="evidence" value="ECO:0007669"/>
    <property type="project" value="UniProtKB-SubCell"/>
</dbReference>
<dbReference type="PRINTS" id="PR00926">
    <property type="entry name" value="MITOCARRIER"/>
</dbReference>
<dbReference type="InterPro" id="IPR011992">
    <property type="entry name" value="EF-hand-dom_pair"/>
</dbReference>
<evidence type="ECO:0000256" key="6">
    <source>
        <dbReference type="ARBA" id="ARBA00022792"/>
    </source>
</evidence>
<proteinExistence type="inferred from homology"/>
<evidence type="ECO:0000256" key="8">
    <source>
        <dbReference type="ARBA" id="ARBA00022989"/>
    </source>
</evidence>
<reference evidence="14 15" key="2">
    <citation type="journal article" date="2021" name="Genomics">
        <title>High-quality reference genome for Clonorchis sinensis.</title>
        <authorList>
            <person name="Young N.D."/>
            <person name="Stroehlein A.J."/>
            <person name="Kinkar L."/>
            <person name="Wang T."/>
            <person name="Sohn W.M."/>
            <person name="Chang B.C.H."/>
            <person name="Kaur P."/>
            <person name="Weisz D."/>
            <person name="Dudchenko O."/>
            <person name="Aiden E.L."/>
            <person name="Korhonen P.K."/>
            <person name="Gasser R.B."/>
        </authorList>
    </citation>
    <scope>NUCLEOTIDE SEQUENCE [LARGE SCALE GENOMIC DNA]</scope>
    <source>
        <strain evidence="14">Cs-k2</strain>
    </source>
</reference>
<feature type="repeat" description="Solcar" evidence="12">
    <location>
        <begin position="694"/>
        <end position="782"/>
    </location>
</feature>
<keyword evidence="5" id="KW-0677">Repeat</keyword>
<keyword evidence="7" id="KW-0106">Calcium</keyword>
<dbReference type="AlphaFoldDB" id="A0A419QCC9"/>
<feature type="domain" description="EF-hand" evidence="13">
    <location>
        <begin position="330"/>
        <end position="365"/>
    </location>
</feature>
<evidence type="ECO:0000313" key="15">
    <source>
        <dbReference type="Proteomes" id="UP000286415"/>
    </source>
</evidence>
<comment type="caution">
    <text evidence="14">The sequence shown here is derived from an EMBL/GenBank/DDBJ whole genome shotgun (WGS) entry which is preliminary data.</text>
</comment>
<dbReference type="Gene3D" id="1.10.238.10">
    <property type="entry name" value="EF-hand"/>
    <property type="match status" value="2"/>
</dbReference>
<dbReference type="GO" id="GO:0005313">
    <property type="term" value="F:L-glutamate transmembrane transporter activity"/>
    <property type="evidence" value="ECO:0007669"/>
    <property type="project" value="TreeGrafter"/>
</dbReference>
<dbReference type="PROSITE" id="PS50920">
    <property type="entry name" value="SOLCAR"/>
    <property type="match status" value="3"/>
</dbReference>
<evidence type="ECO:0000256" key="11">
    <source>
        <dbReference type="ARBA" id="ARBA00038674"/>
    </source>
</evidence>
<dbReference type="InterPro" id="IPR023395">
    <property type="entry name" value="MCP_dom_sf"/>
</dbReference>
<name>A0A419QCC9_CLOSI</name>
<evidence type="ECO:0000256" key="4">
    <source>
        <dbReference type="ARBA" id="ARBA00022692"/>
    </source>
</evidence>